<feature type="region of interest" description="Disordered" evidence="1">
    <location>
        <begin position="536"/>
        <end position="587"/>
    </location>
</feature>
<feature type="region of interest" description="Disordered" evidence="1">
    <location>
        <begin position="483"/>
        <end position="503"/>
    </location>
</feature>
<feature type="compositionally biased region" description="Low complexity" evidence="1">
    <location>
        <begin position="353"/>
        <end position="362"/>
    </location>
</feature>
<keyword evidence="2" id="KW-0472">Membrane</keyword>
<organism evidence="3 4">
    <name type="scientific">Elysia chlorotica</name>
    <name type="common">Eastern emerald elysia</name>
    <name type="synonym">Sea slug</name>
    <dbReference type="NCBI Taxonomy" id="188477"/>
    <lineage>
        <taxon>Eukaryota</taxon>
        <taxon>Metazoa</taxon>
        <taxon>Spiralia</taxon>
        <taxon>Lophotrochozoa</taxon>
        <taxon>Mollusca</taxon>
        <taxon>Gastropoda</taxon>
        <taxon>Heterobranchia</taxon>
        <taxon>Euthyneura</taxon>
        <taxon>Panpulmonata</taxon>
        <taxon>Sacoglossa</taxon>
        <taxon>Placobranchoidea</taxon>
        <taxon>Plakobranchidae</taxon>
        <taxon>Elysia</taxon>
    </lineage>
</organism>
<name>A0A3S0ZZQ2_ELYCH</name>
<comment type="caution">
    <text evidence="3">The sequence shown here is derived from an EMBL/GenBank/DDBJ whole genome shotgun (WGS) entry which is preliminary data.</text>
</comment>
<dbReference type="OrthoDB" id="6159653at2759"/>
<evidence type="ECO:0000313" key="4">
    <source>
        <dbReference type="Proteomes" id="UP000271974"/>
    </source>
</evidence>
<keyword evidence="2" id="KW-0812">Transmembrane</keyword>
<evidence type="ECO:0000256" key="1">
    <source>
        <dbReference type="SAM" id="MobiDB-lite"/>
    </source>
</evidence>
<keyword evidence="2" id="KW-1133">Transmembrane helix</keyword>
<evidence type="ECO:0000313" key="3">
    <source>
        <dbReference type="EMBL" id="RUS90756.1"/>
    </source>
</evidence>
<protein>
    <submittedName>
        <fullName evidence="3">Uncharacterized protein</fullName>
    </submittedName>
</protein>
<dbReference type="STRING" id="188477.A0A3S0ZZQ2"/>
<sequence>MTFTILALAYRSTIMHNYWSNRQRVNCSSPHRHLILLLTGALVLVCQLHSGKALVATACSPNNATPPLSCPTGDWVWLSEEFYVPQGGVADSGPECPFQIQQCNELVTSTGLETNCNGPVGVERCREYVDFDYARTQKECLRNASDLVAAVQYSCVQNTDIFDLCDTTLQLGSQFSSDFQMVYLASPAFPRSSSSGSLCSCTLQGSRLGVKAVQVSVAARLPWQRDVSAGSDFEAVLAIRSKGSTLYKSNECADCTSVDSVNIILVSSSSGASEMTITYSDFGLGHQNVWLQIKELGPQLNISCRSTPLPTDRIITTTTTSTTSATTAAETTTIAKSSAPATMPFPVPNAPVTTSPTTTGGTSSDGGGRGSKTRVPANDSGGDSGDGTTVIVLVVVLLLLLTAGGVLGFVLYRRRGQCGADGKKGVKPMVQAWLRDFQCCGWLKSAERSPGDGQVAEDHGAEAGGFDSALVSHAGSREPVGFTNAGFIDEQPTPGQDPRKPNPRAVEVVETDEGDMTIIHNEVYQAHREMVEGEVARMKRQRREQKAHGLDGTLEDTTSDTPATDTKIGAPNSIDKESSPALYEKCE</sequence>
<accession>A0A3S0ZZQ2</accession>
<dbReference type="EMBL" id="RQTK01000025">
    <property type="protein sequence ID" value="RUS90756.1"/>
    <property type="molecule type" value="Genomic_DNA"/>
</dbReference>
<gene>
    <name evidence="3" type="ORF">EGW08_001467</name>
</gene>
<feature type="compositionally biased region" description="Low complexity" evidence="1">
    <location>
        <begin position="320"/>
        <end position="339"/>
    </location>
</feature>
<feature type="transmembrane region" description="Helical" evidence="2">
    <location>
        <begin position="390"/>
        <end position="412"/>
    </location>
</feature>
<reference evidence="3 4" key="1">
    <citation type="submission" date="2019-01" db="EMBL/GenBank/DDBJ databases">
        <title>A draft genome assembly of the solar-powered sea slug Elysia chlorotica.</title>
        <authorList>
            <person name="Cai H."/>
            <person name="Li Q."/>
            <person name="Fang X."/>
            <person name="Li J."/>
            <person name="Curtis N.E."/>
            <person name="Altenburger A."/>
            <person name="Shibata T."/>
            <person name="Feng M."/>
            <person name="Maeda T."/>
            <person name="Schwartz J.A."/>
            <person name="Shigenobu S."/>
            <person name="Lundholm N."/>
            <person name="Nishiyama T."/>
            <person name="Yang H."/>
            <person name="Hasebe M."/>
            <person name="Li S."/>
            <person name="Pierce S.K."/>
            <person name="Wang J."/>
        </authorList>
    </citation>
    <scope>NUCLEOTIDE SEQUENCE [LARGE SCALE GENOMIC DNA]</scope>
    <source>
        <strain evidence="3">EC2010</strain>
        <tissue evidence="3">Whole organism of an adult</tissue>
    </source>
</reference>
<dbReference type="AlphaFoldDB" id="A0A3S0ZZQ2"/>
<feature type="compositionally biased region" description="Basic and acidic residues" evidence="1">
    <location>
        <begin position="574"/>
        <end position="587"/>
    </location>
</feature>
<proteinExistence type="predicted"/>
<keyword evidence="4" id="KW-1185">Reference proteome</keyword>
<evidence type="ECO:0000256" key="2">
    <source>
        <dbReference type="SAM" id="Phobius"/>
    </source>
</evidence>
<feature type="region of interest" description="Disordered" evidence="1">
    <location>
        <begin position="320"/>
        <end position="383"/>
    </location>
</feature>
<dbReference type="Proteomes" id="UP000271974">
    <property type="component" value="Unassembled WGS sequence"/>
</dbReference>